<dbReference type="Gramene" id="evm.model.01.454">
    <property type="protein sequence ID" value="cds.evm.model.01.454"/>
    <property type="gene ID" value="evm.TU.01.454"/>
</dbReference>
<name>A0A803NP82_CANSA</name>
<reference evidence="2" key="2">
    <citation type="submission" date="2021-03" db="UniProtKB">
        <authorList>
            <consortium name="EnsemblPlants"/>
        </authorList>
    </citation>
    <scope>IDENTIFICATION</scope>
</reference>
<proteinExistence type="predicted"/>
<feature type="region of interest" description="Disordered" evidence="1">
    <location>
        <begin position="1"/>
        <end position="50"/>
    </location>
</feature>
<evidence type="ECO:0000256" key="1">
    <source>
        <dbReference type="SAM" id="MobiDB-lite"/>
    </source>
</evidence>
<organism evidence="2 3">
    <name type="scientific">Cannabis sativa</name>
    <name type="common">Hemp</name>
    <name type="synonym">Marijuana</name>
    <dbReference type="NCBI Taxonomy" id="3483"/>
    <lineage>
        <taxon>Eukaryota</taxon>
        <taxon>Viridiplantae</taxon>
        <taxon>Streptophyta</taxon>
        <taxon>Embryophyta</taxon>
        <taxon>Tracheophyta</taxon>
        <taxon>Spermatophyta</taxon>
        <taxon>Magnoliopsida</taxon>
        <taxon>eudicotyledons</taxon>
        <taxon>Gunneridae</taxon>
        <taxon>Pentapetalae</taxon>
        <taxon>rosids</taxon>
        <taxon>fabids</taxon>
        <taxon>Rosales</taxon>
        <taxon>Cannabaceae</taxon>
        <taxon>Cannabis</taxon>
    </lineage>
</organism>
<evidence type="ECO:0000313" key="2">
    <source>
        <dbReference type="EnsemblPlants" id="cds.evm.model.01.454"/>
    </source>
</evidence>
<dbReference type="EnsemblPlants" id="evm.model.01.454">
    <property type="protein sequence ID" value="cds.evm.model.01.454"/>
    <property type="gene ID" value="evm.TU.01.454"/>
</dbReference>
<evidence type="ECO:0000313" key="3">
    <source>
        <dbReference type="Proteomes" id="UP000596661"/>
    </source>
</evidence>
<protein>
    <submittedName>
        <fullName evidence="2">Uncharacterized protein</fullName>
    </submittedName>
</protein>
<dbReference type="Proteomes" id="UP000596661">
    <property type="component" value="Chromosome 1"/>
</dbReference>
<accession>A0A803NP82</accession>
<sequence length="105" mass="11764">MSRWTNREAFGGDNGPARSEDLTRVRYNHPSTTDNDHMPVIGDHLPSTVDHPPATWITCLELGRTLQPHVTADHMPVTEDHMPTAGDHPTPDRGTYELQGHLQHL</sequence>
<dbReference type="EMBL" id="UZAU01000015">
    <property type="status" value="NOT_ANNOTATED_CDS"/>
    <property type="molecule type" value="Genomic_DNA"/>
</dbReference>
<dbReference type="AlphaFoldDB" id="A0A803NP82"/>
<feature type="region of interest" description="Disordered" evidence="1">
    <location>
        <begin position="76"/>
        <end position="105"/>
    </location>
</feature>
<reference evidence="2" key="1">
    <citation type="submission" date="2018-11" db="EMBL/GenBank/DDBJ databases">
        <authorList>
            <person name="Grassa J C."/>
        </authorList>
    </citation>
    <scope>NUCLEOTIDE SEQUENCE [LARGE SCALE GENOMIC DNA]</scope>
</reference>
<keyword evidence="3" id="KW-1185">Reference proteome</keyword>